<dbReference type="Proteomes" id="UP001476950">
    <property type="component" value="Unassembled WGS sequence"/>
</dbReference>
<keyword evidence="1" id="KW-0560">Oxidoreductase</keyword>
<proteinExistence type="predicted"/>
<comment type="caution">
    <text evidence="5">The sequence shown here is derived from an EMBL/GenBank/DDBJ whole genome shotgun (WGS) entry which is preliminary data.</text>
</comment>
<evidence type="ECO:0000313" key="6">
    <source>
        <dbReference type="Proteomes" id="UP001476950"/>
    </source>
</evidence>
<dbReference type="InterPro" id="IPR036249">
    <property type="entry name" value="Thioredoxin-like_sf"/>
</dbReference>
<keyword evidence="6" id="KW-1185">Reference proteome</keyword>
<keyword evidence="1" id="KW-0575">Peroxidase</keyword>
<evidence type="ECO:0000259" key="4">
    <source>
        <dbReference type="PROSITE" id="PS51352"/>
    </source>
</evidence>
<dbReference type="RefSeq" id="WP_190451839.1">
    <property type="nucleotide sequence ID" value="NZ_JAMPLM010000068.1"/>
</dbReference>
<name>A0ABV0KTA9_9CYAN</name>
<dbReference type="InterPro" id="IPR050455">
    <property type="entry name" value="Tpx_Peroxidase_subfamily"/>
</dbReference>
<dbReference type="EMBL" id="JAMPLM010000068">
    <property type="protein sequence ID" value="MEP1062479.1"/>
    <property type="molecule type" value="Genomic_DNA"/>
</dbReference>
<dbReference type="SUPFAM" id="SSF52833">
    <property type="entry name" value="Thioredoxin-like"/>
    <property type="match status" value="1"/>
</dbReference>
<dbReference type="InterPro" id="IPR013766">
    <property type="entry name" value="Thioredoxin_domain"/>
</dbReference>
<sequence length="180" mass="20476">MLTSTDFSGLLNQRFFNNFLPIPATNTLAKGMITPNFELPDVTNGRLIKLTDFRRRRPVVLAFTRIFTEKQYCPLCFPHIKALNEQYEAFLDRDVELLLITSTDPKQSKTVVKDLGLKMPLLSDSSCKSFRDYQTGQALGAPLPAQFVLNKVGQLRYKHVFSFLDQNASIETLLSVVDRL</sequence>
<protein>
    <submittedName>
        <fullName evidence="5">Redoxin domain-containing protein</fullName>
    </submittedName>
</protein>
<keyword evidence="2" id="KW-0049">Antioxidant</keyword>
<gene>
    <name evidence="5" type="ORF">NDI38_29325</name>
</gene>
<dbReference type="Gene3D" id="3.40.30.10">
    <property type="entry name" value="Glutaredoxin"/>
    <property type="match status" value="1"/>
</dbReference>
<feature type="domain" description="Thioredoxin" evidence="4">
    <location>
        <begin position="28"/>
        <end position="180"/>
    </location>
</feature>
<dbReference type="PANTHER" id="PTHR43110:SF1">
    <property type="entry name" value="THIOL PEROXIDASE"/>
    <property type="match status" value="1"/>
</dbReference>
<dbReference type="InterPro" id="IPR000866">
    <property type="entry name" value="AhpC/TSA"/>
</dbReference>
<evidence type="ECO:0000256" key="2">
    <source>
        <dbReference type="ARBA" id="ARBA00022862"/>
    </source>
</evidence>
<dbReference type="Pfam" id="PF00578">
    <property type="entry name" value="AhpC-TSA"/>
    <property type="match status" value="1"/>
</dbReference>
<dbReference type="CDD" id="cd02970">
    <property type="entry name" value="PRX_like2"/>
    <property type="match status" value="1"/>
</dbReference>
<evidence type="ECO:0000256" key="1">
    <source>
        <dbReference type="ARBA" id="ARBA00022559"/>
    </source>
</evidence>
<keyword evidence="3" id="KW-0676">Redox-active center</keyword>
<dbReference type="PANTHER" id="PTHR43110">
    <property type="entry name" value="THIOL PEROXIDASE"/>
    <property type="match status" value="1"/>
</dbReference>
<reference evidence="5 6" key="1">
    <citation type="submission" date="2022-04" db="EMBL/GenBank/DDBJ databases">
        <title>Positive selection, recombination, and allopatry shape intraspecific diversity of widespread and dominant cyanobacteria.</title>
        <authorList>
            <person name="Wei J."/>
            <person name="Shu W."/>
            <person name="Hu C."/>
        </authorList>
    </citation>
    <scope>NUCLEOTIDE SEQUENCE [LARGE SCALE GENOMIC DNA]</scope>
    <source>
        <strain evidence="5 6">AS-A4</strain>
    </source>
</reference>
<dbReference type="PROSITE" id="PS51352">
    <property type="entry name" value="THIOREDOXIN_2"/>
    <property type="match status" value="1"/>
</dbReference>
<evidence type="ECO:0000313" key="5">
    <source>
        <dbReference type="EMBL" id="MEP1062479.1"/>
    </source>
</evidence>
<accession>A0ABV0KTA9</accession>
<organism evidence="5 6">
    <name type="scientific">Stenomitos frigidus AS-A4</name>
    <dbReference type="NCBI Taxonomy" id="2933935"/>
    <lineage>
        <taxon>Bacteria</taxon>
        <taxon>Bacillati</taxon>
        <taxon>Cyanobacteriota</taxon>
        <taxon>Cyanophyceae</taxon>
        <taxon>Leptolyngbyales</taxon>
        <taxon>Leptolyngbyaceae</taxon>
        <taxon>Stenomitos</taxon>
    </lineage>
</organism>
<evidence type="ECO:0000256" key="3">
    <source>
        <dbReference type="ARBA" id="ARBA00023284"/>
    </source>
</evidence>